<dbReference type="GO" id="GO:0016289">
    <property type="term" value="F:acyl-CoA hydrolase activity"/>
    <property type="evidence" value="ECO:0007669"/>
    <property type="project" value="UniProtKB-ARBA"/>
</dbReference>
<dbReference type="PANTHER" id="PTHR42856">
    <property type="entry name" value="ACYL-COENZYME A THIOESTERASE PAAI"/>
    <property type="match status" value="1"/>
</dbReference>
<feature type="domain" description="Thioesterase" evidence="2">
    <location>
        <begin position="45"/>
        <end position="117"/>
    </location>
</feature>
<dbReference type="EMBL" id="VIKR01000006">
    <property type="protein sequence ID" value="TQV71519.1"/>
    <property type="molecule type" value="Genomic_DNA"/>
</dbReference>
<dbReference type="Gene3D" id="3.10.129.10">
    <property type="entry name" value="Hotdog Thioesterase"/>
    <property type="match status" value="1"/>
</dbReference>
<dbReference type="AlphaFoldDB" id="A0A545T2T9"/>
<organism evidence="3 4">
    <name type="scientific">Aliikangiella marina</name>
    <dbReference type="NCBI Taxonomy" id="1712262"/>
    <lineage>
        <taxon>Bacteria</taxon>
        <taxon>Pseudomonadati</taxon>
        <taxon>Pseudomonadota</taxon>
        <taxon>Gammaproteobacteria</taxon>
        <taxon>Oceanospirillales</taxon>
        <taxon>Pleioneaceae</taxon>
        <taxon>Aliikangiella</taxon>
    </lineage>
</organism>
<dbReference type="InterPro" id="IPR052723">
    <property type="entry name" value="Acyl-CoA_thioesterase_PaaI"/>
</dbReference>
<name>A0A545T2T9_9GAMM</name>
<sequence>MTIAEQLLRNDPASQMLGIQLVSIDEESCSVSMVVTDKMTNGYDVCHGGFIYTLADTASAFASSMEGETILSASNQIEYLAPAKLGDRLIAAAKVSFITGKNLFCDVKVTNQSHQVIALVRGKLISKNASKV</sequence>
<dbReference type="InterPro" id="IPR029069">
    <property type="entry name" value="HotDog_dom_sf"/>
</dbReference>
<dbReference type="SUPFAM" id="SSF54637">
    <property type="entry name" value="Thioesterase/thiol ester dehydrase-isomerase"/>
    <property type="match status" value="1"/>
</dbReference>
<gene>
    <name evidence="3" type="ORF">FLL45_20425</name>
</gene>
<protein>
    <submittedName>
        <fullName evidence="3">Hotdog fold thioesterase</fullName>
    </submittedName>
</protein>
<keyword evidence="4" id="KW-1185">Reference proteome</keyword>
<evidence type="ECO:0000259" key="2">
    <source>
        <dbReference type="Pfam" id="PF03061"/>
    </source>
</evidence>
<keyword evidence="1" id="KW-0378">Hydrolase</keyword>
<evidence type="ECO:0000313" key="4">
    <source>
        <dbReference type="Proteomes" id="UP000317839"/>
    </source>
</evidence>
<comment type="caution">
    <text evidence="3">The sequence shown here is derived from an EMBL/GenBank/DDBJ whole genome shotgun (WGS) entry which is preliminary data.</text>
</comment>
<dbReference type="Proteomes" id="UP000317839">
    <property type="component" value="Unassembled WGS sequence"/>
</dbReference>
<dbReference type="InterPro" id="IPR003736">
    <property type="entry name" value="PAAI_dom"/>
</dbReference>
<proteinExistence type="predicted"/>
<evidence type="ECO:0000256" key="1">
    <source>
        <dbReference type="ARBA" id="ARBA00022801"/>
    </source>
</evidence>
<dbReference type="CDD" id="cd03443">
    <property type="entry name" value="PaaI_thioesterase"/>
    <property type="match status" value="1"/>
</dbReference>
<dbReference type="RefSeq" id="WP_142943918.1">
    <property type="nucleotide sequence ID" value="NZ_VIKR01000006.1"/>
</dbReference>
<dbReference type="NCBIfam" id="TIGR00369">
    <property type="entry name" value="unchar_dom_1"/>
    <property type="match status" value="1"/>
</dbReference>
<reference evidence="3 4" key="1">
    <citation type="submission" date="2019-06" db="EMBL/GenBank/DDBJ databases">
        <title>Draft genome of Aliikangiella marina GYP-15.</title>
        <authorList>
            <person name="Wang G."/>
        </authorList>
    </citation>
    <scope>NUCLEOTIDE SEQUENCE [LARGE SCALE GENOMIC DNA]</scope>
    <source>
        <strain evidence="3 4">GYP-15</strain>
    </source>
</reference>
<evidence type="ECO:0000313" key="3">
    <source>
        <dbReference type="EMBL" id="TQV71519.1"/>
    </source>
</evidence>
<dbReference type="PANTHER" id="PTHR42856:SF1">
    <property type="entry name" value="ACYL-COENZYME A THIOESTERASE PAAI"/>
    <property type="match status" value="1"/>
</dbReference>
<accession>A0A545T2T9</accession>
<dbReference type="OrthoDB" id="32575at2"/>
<dbReference type="Pfam" id="PF03061">
    <property type="entry name" value="4HBT"/>
    <property type="match status" value="1"/>
</dbReference>
<dbReference type="InterPro" id="IPR006683">
    <property type="entry name" value="Thioestr_dom"/>
</dbReference>